<proteinExistence type="inferred from homology"/>
<dbReference type="SUPFAM" id="SSF54106">
    <property type="entry name" value="LysM domain"/>
    <property type="match status" value="1"/>
</dbReference>
<dbReference type="Pfam" id="PF06737">
    <property type="entry name" value="Transglycosylas"/>
    <property type="match status" value="1"/>
</dbReference>
<dbReference type="CDD" id="cd00118">
    <property type="entry name" value="LysM"/>
    <property type="match status" value="1"/>
</dbReference>
<dbReference type="PANTHER" id="PTHR34700:SF4">
    <property type="entry name" value="PHAGE-LIKE ELEMENT PBSX PROTEIN XKDP"/>
    <property type="match status" value="1"/>
</dbReference>
<feature type="domain" description="LysM" evidence="5">
    <location>
        <begin position="195"/>
        <end position="244"/>
    </location>
</feature>
<evidence type="ECO:0000256" key="1">
    <source>
        <dbReference type="ARBA" id="ARBA00010830"/>
    </source>
</evidence>
<protein>
    <submittedName>
        <fullName evidence="6">Transglycosylase family protein</fullName>
    </submittedName>
</protein>
<evidence type="ECO:0000256" key="3">
    <source>
        <dbReference type="SAM" id="MobiDB-lite"/>
    </source>
</evidence>
<feature type="chain" id="PRO_5046554297" evidence="4">
    <location>
        <begin position="34"/>
        <end position="245"/>
    </location>
</feature>
<dbReference type="SUPFAM" id="SSF53955">
    <property type="entry name" value="Lysozyme-like"/>
    <property type="match status" value="1"/>
</dbReference>
<comment type="similarity">
    <text evidence="1">Belongs to the transglycosylase family. Rpf subfamily.</text>
</comment>
<dbReference type="InterPro" id="IPR018392">
    <property type="entry name" value="LysM"/>
</dbReference>
<keyword evidence="4" id="KW-0732">Signal</keyword>
<keyword evidence="7" id="KW-1185">Reference proteome</keyword>
<feature type="region of interest" description="Disordered" evidence="3">
    <location>
        <begin position="98"/>
        <end position="188"/>
    </location>
</feature>
<dbReference type="InterPro" id="IPR010618">
    <property type="entry name" value="RPF"/>
</dbReference>
<dbReference type="CDD" id="cd13925">
    <property type="entry name" value="RPF"/>
    <property type="match status" value="1"/>
</dbReference>
<feature type="signal peptide" evidence="4">
    <location>
        <begin position="1"/>
        <end position="33"/>
    </location>
</feature>
<accession>A0ABV3D9Z2</accession>
<dbReference type="InterPro" id="IPR036779">
    <property type="entry name" value="LysM_dom_sf"/>
</dbReference>
<evidence type="ECO:0000313" key="7">
    <source>
        <dbReference type="Proteomes" id="UP001551482"/>
    </source>
</evidence>
<keyword evidence="2" id="KW-0378">Hydrolase</keyword>
<evidence type="ECO:0000259" key="5">
    <source>
        <dbReference type="PROSITE" id="PS51782"/>
    </source>
</evidence>
<dbReference type="InterPro" id="IPR052196">
    <property type="entry name" value="Bact_Kbp"/>
</dbReference>
<dbReference type="Gene3D" id="3.10.350.10">
    <property type="entry name" value="LysM domain"/>
    <property type="match status" value="1"/>
</dbReference>
<dbReference type="Gene3D" id="1.10.530.10">
    <property type="match status" value="1"/>
</dbReference>
<gene>
    <name evidence="6" type="ORF">AB0C36_00785</name>
</gene>
<feature type="compositionally biased region" description="Low complexity" evidence="3">
    <location>
        <begin position="127"/>
        <end position="174"/>
    </location>
</feature>
<dbReference type="PANTHER" id="PTHR34700">
    <property type="entry name" value="POTASSIUM BINDING PROTEIN KBP"/>
    <property type="match status" value="1"/>
</dbReference>
<dbReference type="EMBL" id="JBEZFP010000001">
    <property type="protein sequence ID" value="MEU8132024.1"/>
    <property type="molecule type" value="Genomic_DNA"/>
</dbReference>
<sequence>MGRTQRRMRTAVVAGAVVAAPLVGVATAGSASAASVSTWDKVAQCESGGNWSINTGNGYYGGLQFSASTWRAYGGSGMAHQASKAEQIRIAEKVLAGQGPGAWPVCSKKAGLTKGGGSPDLSGTSNTKPTTKTAPKTPTKPSTQQAPSKPSTKTPTKTPTKPSTPTKPATKPTTVAPQSVPVQAPAKPSAAPAAGEYLVQSGDTLSQIAAAHDVAGGWQALYTKNQTVVGANPDLIFPGQKLALR</sequence>
<dbReference type="SMART" id="SM00257">
    <property type="entry name" value="LysM"/>
    <property type="match status" value="1"/>
</dbReference>
<evidence type="ECO:0000256" key="4">
    <source>
        <dbReference type="SAM" id="SignalP"/>
    </source>
</evidence>
<dbReference type="RefSeq" id="WP_358347157.1">
    <property type="nucleotide sequence ID" value="NZ_JBEZFP010000001.1"/>
</dbReference>
<evidence type="ECO:0000256" key="2">
    <source>
        <dbReference type="ARBA" id="ARBA00022801"/>
    </source>
</evidence>
<dbReference type="Proteomes" id="UP001551482">
    <property type="component" value="Unassembled WGS sequence"/>
</dbReference>
<comment type="caution">
    <text evidence="6">The sequence shown here is derived from an EMBL/GenBank/DDBJ whole genome shotgun (WGS) entry which is preliminary data.</text>
</comment>
<name>A0ABV3D9Z2_9ACTN</name>
<organism evidence="6 7">
    <name type="scientific">Streptodolium elevatio</name>
    <dbReference type="NCBI Taxonomy" id="3157996"/>
    <lineage>
        <taxon>Bacteria</taxon>
        <taxon>Bacillati</taxon>
        <taxon>Actinomycetota</taxon>
        <taxon>Actinomycetes</taxon>
        <taxon>Kitasatosporales</taxon>
        <taxon>Streptomycetaceae</taxon>
        <taxon>Streptodolium</taxon>
    </lineage>
</organism>
<reference evidence="6 7" key="1">
    <citation type="submission" date="2024-06" db="EMBL/GenBank/DDBJ databases">
        <title>The Natural Products Discovery Center: Release of the First 8490 Sequenced Strains for Exploring Actinobacteria Biosynthetic Diversity.</title>
        <authorList>
            <person name="Kalkreuter E."/>
            <person name="Kautsar S.A."/>
            <person name="Yang D."/>
            <person name="Bader C.D."/>
            <person name="Teijaro C.N."/>
            <person name="Fluegel L."/>
            <person name="Davis C.M."/>
            <person name="Simpson J.R."/>
            <person name="Lauterbach L."/>
            <person name="Steele A.D."/>
            <person name="Gui C."/>
            <person name="Meng S."/>
            <person name="Li G."/>
            <person name="Viehrig K."/>
            <person name="Ye F."/>
            <person name="Su P."/>
            <person name="Kiefer A.F."/>
            <person name="Nichols A."/>
            <person name="Cepeda A.J."/>
            <person name="Yan W."/>
            <person name="Fan B."/>
            <person name="Jiang Y."/>
            <person name="Adhikari A."/>
            <person name="Zheng C.-J."/>
            <person name="Schuster L."/>
            <person name="Cowan T.M."/>
            <person name="Smanski M.J."/>
            <person name="Chevrette M.G."/>
            <person name="De Carvalho L.P.S."/>
            <person name="Shen B."/>
        </authorList>
    </citation>
    <scope>NUCLEOTIDE SEQUENCE [LARGE SCALE GENOMIC DNA]</scope>
    <source>
        <strain evidence="6 7">NPDC048946</strain>
    </source>
</reference>
<dbReference type="Pfam" id="PF01476">
    <property type="entry name" value="LysM"/>
    <property type="match status" value="1"/>
</dbReference>
<dbReference type="PROSITE" id="PS51782">
    <property type="entry name" value="LYSM"/>
    <property type="match status" value="1"/>
</dbReference>
<dbReference type="InterPro" id="IPR023346">
    <property type="entry name" value="Lysozyme-like_dom_sf"/>
</dbReference>
<evidence type="ECO:0000313" key="6">
    <source>
        <dbReference type="EMBL" id="MEU8132024.1"/>
    </source>
</evidence>